<evidence type="ECO:0000313" key="3">
    <source>
        <dbReference type="EMBL" id="TGN40333.1"/>
    </source>
</evidence>
<sequence>MNTVTRLLIATGLILTATTAAAHTGHGAHAESGFLSGLLHPMLGLDHLLAMAAIGFWSVRQNNTMKNATPVFVIGGMILGAGLAWGGLSLPGVEMGITFSVLVAGILIATLAKIPTVLGGSIVGAFMLFHGFAHGTEMPAGVKLAAYLAGFSIVTLAVMFFGRVMGGLMMKADSRFSRGVGGVLAVVGGYLAAA</sequence>
<keyword evidence="2" id="KW-0732">Signal</keyword>
<dbReference type="RefSeq" id="WP_135802995.1">
    <property type="nucleotide sequence ID" value="NZ_SRPF01000002.1"/>
</dbReference>
<feature type="chain" id="PRO_5021483620" evidence="2">
    <location>
        <begin position="23"/>
        <end position="194"/>
    </location>
</feature>
<keyword evidence="1" id="KW-0812">Transmembrane</keyword>
<evidence type="ECO:0000256" key="1">
    <source>
        <dbReference type="SAM" id="Phobius"/>
    </source>
</evidence>
<gene>
    <name evidence="3" type="ORF">E5Q11_08675</name>
</gene>
<feature type="transmembrane region" description="Helical" evidence="1">
    <location>
        <begin position="117"/>
        <end position="133"/>
    </location>
</feature>
<keyword evidence="1" id="KW-1133">Transmembrane helix</keyword>
<keyword evidence="1" id="KW-0472">Membrane</keyword>
<name>A0A4Z1C9L3_9GAMM</name>
<dbReference type="AlphaFoldDB" id="A0A4Z1C9L3"/>
<evidence type="ECO:0000256" key="2">
    <source>
        <dbReference type="SAM" id="SignalP"/>
    </source>
</evidence>
<dbReference type="PIRSF" id="PIRSF016919">
    <property type="entry name" value="HupE_UreJ"/>
    <property type="match status" value="1"/>
</dbReference>
<accession>A0A4Z1C9L3</accession>
<keyword evidence="4" id="KW-1185">Reference proteome</keyword>
<feature type="transmembrane region" description="Helical" evidence="1">
    <location>
        <begin position="71"/>
        <end position="89"/>
    </location>
</feature>
<dbReference type="InterPro" id="IPR007038">
    <property type="entry name" value="HupE_UreJ"/>
</dbReference>
<feature type="transmembrane region" description="Helical" evidence="1">
    <location>
        <begin position="176"/>
        <end position="193"/>
    </location>
</feature>
<protein>
    <submittedName>
        <fullName evidence="3">HupE/UreJ family protein</fullName>
    </submittedName>
</protein>
<feature type="transmembrane region" description="Helical" evidence="1">
    <location>
        <begin position="145"/>
        <end position="164"/>
    </location>
</feature>
<comment type="caution">
    <text evidence="3">The sequence shown here is derived from an EMBL/GenBank/DDBJ whole genome shotgun (WGS) entry which is preliminary data.</text>
</comment>
<dbReference type="Pfam" id="PF04955">
    <property type="entry name" value="HupE_UreJ"/>
    <property type="match status" value="1"/>
</dbReference>
<organism evidence="3 4">
    <name type="scientific">Marinobacter confluentis</name>
    <dbReference type="NCBI Taxonomy" id="1697557"/>
    <lineage>
        <taxon>Bacteria</taxon>
        <taxon>Pseudomonadati</taxon>
        <taxon>Pseudomonadota</taxon>
        <taxon>Gammaproteobacteria</taxon>
        <taxon>Pseudomonadales</taxon>
        <taxon>Marinobacteraceae</taxon>
        <taxon>Marinobacter</taxon>
    </lineage>
</organism>
<dbReference type="EMBL" id="SRPF01000002">
    <property type="protein sequence ID" value="TGN40333.1"/>
    <property type="molecule type" value="Genomic_DNA"/>
</dbReference>
<evidence type="ECO:0000313" key="4">
    <source>
        <dbReference type="Proteomes" id="UP000298325"/>
    </source>
</evidence>
<reference evidence="3 4" key="1">
    <citation type="submission" date="2019-04" db="EMBL/GenBank/DDBJ databases">
        <authorList>
            <person name="Park S."/>
            <person name="Yoon J.-H."/>
        </authorList>
    </citation>
    <scope>NUCLEOTIDE SEQUENCE [LARGE SCALE GENOMIC DNA]</scope>
    <source>
        <strain evidence="3 4">HJM-18</strain>
    </source>
</reference>
<dbReference type="Proteomes" id="UP000298325">
    <property type="component" value="Unassembled WGS sequence"/>
</dbReference>
<feature type="signal peptide" evidence="2">
    <location>
        <begin position="1"/>
        <end position="22"/>
    </location>
</feature>
<dbReference type="OrthoDB" id="9808192at2"/>
<proteinExistence type="predicted"/>
<feature type="transmembrane region" description="Helical" evidence="1">
    <location>
        <begin position="38"/>
        <end position="59"/>
    </location>
</feature>